<dbReference type="InterPro" id="IPR045328">
    <property type="entry name" value="Kre9/Knh1"/>
</dbReference>
<gene>
    <name evidence="5" type="ORF">HD556DRAFT_615775</name>
</gene>
<feature type="signal peptide" evidence="3">
    <location>
        <begin position="1"/>
        <end position="17"/>
    </location>
</feature>
<dbReference type="PANTHER" id="PTHR28154:SF1">
    <property type="entry name" value="CELL WALL SYNTHESIS PROTEIN KNH1-RELATED"/>
    <property type="match status" value="1"/>
</dbReference>
<dbReference type="PANTHER" id="PTHR28154">
    <property type="entry name" value="CELL WALL SYNTHESIS PROTEIN KNH1-RELATED"/>
    <property type="match status" value="1"/>
</dbReference>
<name>A0A9P7J5I6_9AGAM</name>
<keyword evidence="1 3" id="KW-0732">Signal</keyword>
<comment type="caution">
    <text evidence="5">The sequence shown here is derived from an EMBL/GenBank/DDBJ whole genome shotgun (WGS) entry which is preliminary data.</text>
</comment>
<dbReference type="GeneID" id="64604860"/>
<proteinExistence type="predicted"/>
<evidence type="ECO:0000256" key="3">
    <source>
        <dbReference type="SAM" id="SignalP"/>
    </source>
</evidence>
<dbReference type="Pfam" id="PF10342">
    <property type="entry name" value="Kre9_KNH"/>
    <property type="match status" value="1"/>
</dbReference>
<dbReference type="OrthoDB" id="2432613at2759"/>
<dbReference type="InterPro" id="IPR018466">
    <property type="entry name" value="Kre9/Knh1-like_N"/>
</dbReference>
<organism evidence="5 6">
    <name type="scientific">Suillus plorans</name>
    <dbReference type="NCBI Taxonomy" id="116603"/>
    <lineage>
        <taxon>Eukaryota</taxon>
        <taxon>Fungi</taxon>
        <taxon>Dikarya</taxon>
        <taxon>Basidiomycota</taxon>
        <taxon>Agaricomycotina</taxon>
        <taxon>Agaricomycetes</taxon>
        <taxon>Agaricomycetidae</taxon>
        <taxon>Boletales</taxon>
        <taxon>Suillineae</taxon>
        <taxon>Suillaceae</taxon>
        <taxon>Suillus</taxon>
    </lineage>
</organism>
<evidence type="ECO:0000313" key="6">
    <source>
        <dbReference type="Proteomes" id="UP000719766"/>
    </source>
</evidence>
<reference evidence="5" key="1">
    <citation type="journal article" date="2020" name="New Phytol.">
        <title>Comparative genomics reveals dynamic genome evolution in host specialist ectomycorrhizal fungi.</title>
        <authorList>
            <person name="Lofgren L.A."/>
            <person name="Nguyen N.H."/>
            <person name="Vilgalys R."/>
            <person name="Ruytinx J."/>
            <person name="Liao H.L."/>
            <person name="Branco S."/>
            <person name="Kuo A."/>
            <person name="LaButti K."/>
            <person name="Lipzen A."/>
            <person name="Andreopoulos W."/>
            <person name="Pangilinan J."/>
            <person name="Riley R."/>
            <person name="Hundley H."/>
            <person name="Na H."/>
            <person name="Barry K."/>
            <person name="Grigoriev I.V."/>
            <person name="Stajich J.E."/>
            <person name="Kennedy P.G."/>
        </authorList>
    </citation>
    <scope>NUCLEOTIDE SEQUENCE</scope>
    <source>
        <strain evidence="5">S12</strain>
    </source>
</reference>
<dbReference type="RefSeq" id="XP_041166219.1">
    <property type="nucleotide sequence ID" value="XM_041311096.1"/>
</dbReference>
<feature type="domain" description="Yeast cell wall synthesis Kre9/Knh1-like N-terminal" evidence="4">
    <location>
        <begin position="23"/>
        <end position="115"/>
    </location>
</feature>
<feature type="chain" id="PRO_5040377461" description="Yeast cell wall synthesis Kre9/Knh1-like N-terminal domain-containing protein" evidence="3">
    <location>
        <begin position="18"/>
        <end position="223"/>
    </location>
</feature>
<dbReference type="AlphaFoldDB" id="A0A9P7J5I6"/>
<evidence type="ECO:0000256" key="2">
    <source>
        <dbReference type="SAM" id="MobiDB-lite"/>
    </source>
</evidence>
<feature type="region of interest" description="Disordered" evidence="2">
    <location>
        <begin position="148"/>
        <end position="167"/>
    </location>
</feature>
<accession>A0A9P7J5I6</accession>
<protein>
    <recommendedName>
        <fullName evidence="4">Yeast cell wall synthesis Kre9/Knh1-like N-terminal domain-containing protein</fullName>
    </recommendedName>
</protein>
<evidence type="ECO:0000259" key="4">
    <source>
        <dbReference type="Pfam" id="PF10342"/>
    </source>
</evidence>
<dbReference type="EMBL" id="JABBWE010000004">
    <property type="protein sequence ID" value="KAG1803873.1"/>
    <property type="molecule type" value="Genomic_DNA"/>
</dbReference>
<evidence type="ECO:0000256" key="1">
    <source>
        <dbReference type="ARBA" id="ARBA00022729"/>
    </source>
</evidence>
<dbReference type="Proteomes" id="UP000719766">
    <property type="component" value="Unassembled WGS sequence"/>
</dbReference>
<sequence length="223" mass="22227">MFSKAVISFALAGSALANVFITSPVASSTFTAGQQATINWQDDGLSPNLTSFGASLVGIYAGNANQQTLLQTISSSVDVSTTSSIVFTPDGTIGPDSNEYFVRFTSINLKDATNSQFPAEAFSAKFTMTGMTGTFNATVQAEINGQSTAPIGAPATSTATGTSSASGSMKTISTSSIASNSGSQSSTSTSATATKTGAAGKVGITGITCFVGAAASLLGAMLL</sequence>
<dbReference type="GO" id="GO:0006078">
    <property type="term" value="P:(1-&gt;6)-beta-D-glucan biosynthetic process"/>
    <property type="evidence" value="ECO:0007669"/>
    <property type="project" value="InterPro"/>
</dbReference>
<evidence type="ECO:0000313" key="5">
    <source>
        <dbReference type="EMBL" id="KAG1803873.1"/>
    </source>
</evidence>
<dbReference type="GO" id="GO:0042546">
    <property type="term" value="P:cell wall biogenesis"/>
    <property type="evidence" value="ECO:0007669"/>
    <property type="project" value="InterPro"/>
</dbReference>
<keyword evidence="6" id="KW-1185">Reference proteome</keyword>